<evidence type="ECO:0000313" key="1">
    <source>
        <dbReference type="EMBL" id="GME33491.1"/>
    </source>
</evidence>
<reference evidence="1" key="1">
    <citation type="submission" date="2024-09" db="EMBL/GenBank/DDBJ databases">
        <title>Draft Genome Sequences of Neofusicoccum parvum.</title>
        <authorList>
            <person name="Ashida A."/>
            <person name="Camagna M."/>
            <person name="Tanaka A."/>
            <person name="Takemoto D."/>
        </authorList>
    </citation>
    <scope>NUCLEOTIDE SEQUENCE</scope>
    <source>
        <strain evidence="1">PPO83</strain>
    </source>
</reference>
<keyword evidence="2" id="KW-1185">Reference proteome</keyword>
<dbReference type="EMBL" id="BSXG01000065">
    <property type="protein sequence ID" value="GME33491.1"/>
    <property type="molecule type" value="Genomic_DNA"/>
</dbReference>
<dbReference type="Proteomes" id="UP001165186">
    <property type="component" value="Unassembled WGS sequence"/>
</dbReference>
<comment type="caution">
    <text evidence="1">The sequence shown here is derived from an EMBL/GenBank/DDBJ whole genome shotgun (WGS) entry which is preliminary data.</text>
</comment>
<gene>
    <name evidence="1" type="primary">g10350</name>
    <name evidence="1" type="ORF">NpPPO83_00010350</name>
</gene>
<protein>
    <submittedName>
        <fullName evidence="1">Histone acetylase complex subunit paf400 protein</fullName>
    </submittedName>
</protein>
<organism evidence="1 2">
    <name type="scientific">Neofusicoccum parvum</name>
    <dbReference type="NCBI Taxonomy" id="310453"/>
    <lineage>
        <taxon>Eukaryota</taxon>
        <taxon>Fungi</taxon>
        <taxon>Dikarya</taxon>
        <taxon>Ascomycota</taxon>
        <taxon>Pezizomycotina</taxon>
        <taxon>Dothideomycetes</taxon>
        <taxon>Dothideomycetes incertae sedis</taxon>
        <taxon>Botryosphaeriales</taxon>
        <taxon>Botryosphaeriaceae</taxon>
        <taxon>Neofusicoccum</taxon>
    </lineage>
</organism>
<sequence length="4413" mass="501828">MFSLGPEAGTPSIIGKDDVPLEAYRELDVRQAEFFDFLDLELDKIETFYKEKEDEATKRLEVLREQLHIMRDRRLDEIISKLQKSKTVQQKAASSGILESAEMHGAAKHANALNAQGFLKPFDDAIEAAKKIPNVVKGKPKPMSKNARAMQDLGTPRGPVPQENRDYVRRPELPEVPYRTAKRKLKSALQEYYRGLELLKSYALLNRTAFRKINKKYDKTVNARPNMKYMNEKVNHAWFVKSDVIDGHIQVVEDLYARYFYRGNHKVAVGKLRVNGDSYLPAFTLSSFEISSSVICSVPKHTPWVLYRLDKTWHLRSFFIFCATVNAVYCSVWDLVMDWSLMNPYAKRPFLRDHLGYKNIYWYYIAIVVDPILRFNWIFYAIYGDDVQHSAILSFIVALSEIFRRGMWTLFRVENEHCTNVGNYRASRDIPLPYSVPTSSVESLAQSDGSVLQRPSTPPAHVSVAPGTPGQATGVDLENQRTRESIRRRATVGPGTPATRALTRVGTLLHTAHAQDFERKRKPEAGHSGSRDDDDEDEDYDDGSMSDEDAKKREDLNEEIAEDMARAEGLISRPKVIIHFLGHRVPGTTATMADRNMEVYLNKLADPASDLKVKTGVATEIRDSIELYCSGSTYGVFLEKFIPVFLKLLEGQPVFVSTSPEQRLRNCILEILHRLPMSPTEALEPYAAQIVDRLMVLAKIENEDNAALCMKTIMDFERHQTKALQDKVQPFLDLIAEMFENMDAAVKDTFDNPSGTYSQAIPSTPSNSQYSQSPRPGSPGSGGASAGPDLGGEQQQTRHLLKGMQSFKVLAECPIIVVSLFQAYRNCVHKNVKRFVPLIKNVLLLQAAPQEKAHQEAKARGDIFTGVSKEIKNRAAFGEFITAQVKTMSFLAYLLRVYAQQLTDFLPTLPDIVVRLLQDCPREKSGARKELLVAIRHIINFNFRKIFLKKIDELLDERTLIGDGLTVYETMRPLAYSMLADLIHHLRESLSQEQIRRTIEVYTKNLHDSFPGTSFQTMSAKLLLNMAECIAKLEPKQEARYYLVMILNAIGDKFAAMNRQFDNAVKLSKQYSQPSIEATPENYLAEKDSPPDWDEIDIFNATPIKTSNPRERASDPIADNKFLFKNLLHGLKNLFYQLRVCNPPKVKEEIDPSVQTPANWHEVSFGYNAEEVEVLIKLFREGAQVFRYYGVEKSPGEKENLSPGELLANQHMMNSGKEEKELLEAFATVFHHIDPATFHEVFESEIPHLYEMMFEHNALLHVPQFLLASEATSPSFAGMLLQFLMGKIDEVGTADVKKSSILLRLFKLSFMAVTLFSQQNEQVLLPHVTKIVTKSIELSTTAEEPMNYFLLLRSLFRSIGGGRFEHLYKEILPLLEMLLEVLNNLLIAARKPSERDLFVELSLTVPARLSNLLPHLSYLMRPLVVALRAGSDLVGQGLRTLELCVDNLTADYLDPIMSPVIDELMQGLWEHLKPTPYSHFHAHTTMRILGKLGGRNRKFIIGPSPLEYKAFADDDPSIDIRLIGSMKDRAFPMSVGVDSAIGKLWETPKTPAAKKSDGFHKQQAFKFITSQAKLLLGADQLPEDFAQLVRLQADDLSNGKHDVGPDVLEASEREKSNAKKDAQQDTLRKLLKAIMFSASIPELKEDATAFMQNVCRHFALLEVGTALATIKHRKKPFNVDAGEGPVVIESRVILEAIADSLASDHVEINEAAEEALKTLHNSAVIIFGSADKAEKLTLFKHLADIFCHNCHQEEWFVKHGGTLGIDILTTKLGLSDAWVNEGGRLNHFARALVYVMQDMPLDLTSSTRHNAQTTLEKLLRRCSGLWSKEDLKSPPNSDNKLLSLCGFLVTMLSHSNKHVRKAAQDNLKIIAESTGAEVHELVLPVSKRLLDPIFNKPLRALPFSIQIGYIDAVTFCLKLGHGVLTFNELLTRLLTEALALADAEDEGLTAKPYEQRNAEAIVNLRVACIRLLSTAQTFPEFSSNPPNQTFLRVIAVFFKALYSKSPQVVDAANSGLQGVLHTTNKLPKDVLQSGLRPILVNLQDPKKLTVEGLDGLARLLKLLTNYFKVEIGSRLLDHMKIIADQRVLQAVSFGLIEQNKAMKTVTAILNVFHLLPSAAVSFLGQLVQKVMDLESSLRRTHYSPFRKPLIKYLNHYPKEAWNDFAPRIRDHASGRFFAQIIADPASGPLREVLMNDTQGFIGSFMIDDEQKKWPAAINAIHVVESVCKHPETSTWLMNHADLRKALLESGKALETRLRQNTIESSFRLAVDQAGERLVSVFTNYLTHEPDNLDFFVEIIDAVTAEELKACPSLFHFIYKVMISSDSVDYWRTLIVRCIDLYTGRNTSQKTKTFIFHYIVNPILAMDVMRNWDSLFGAAKGTQLMDRSMTETIHNRLWRVYSVEQVEETGQLGVDHSRMELLQMTTLLVKYHHLLIQDARKDVIKFGWNYIRLEDIINKHAAYVLIAYFIAHYDTPPKIAIQIYSQLLRAHQNEGRPLVMQALEVLAPVLKKRIGGADNKQPPMWARIPKKILTEESSNLQQLISIFNFLVRYPDLFYEAREPLSTIIIPSLPKIAQPPSLGNDHKKIALNLINLLRRWEERTAKESGLTLEQLSIGPRSPKRRHDGSMVAPDPPSRQFVAPPALRQALIKYLATFIMLIPERYPVPSTKIRESTAAHNAPPAQSTEACQMAVQLLHELLSSFYWSDLDIDSILGRVENVIMTEPKQDEKPEVATTRLINALQVLKVFVNVKSADWIMAHLPQLQKVLEKPVRNENAEIQDCLHALSDDDSKVKLQPLMKRILEVLPESNTDEDGTTEETPSTEFVAFCNQVATETLGNNNNIAAVNLLWTLCQHRPDDIDQQHIVQVVKVLNFMSREHLTAPNQMQGQSIIARPEGQNGAPLGSYDHEIQIGLILKAIDFLAARMTQLGDQRRPFLTVLASLVERSPSTAICQKIVDLTEGWIFDSSEPVPTLKEKTAVLSKMQAFESRTDKTLLTKFLNLVIRIYEDPKITRSELTVRMEHAFLIGTRAEDVEMRNRFMTIFDRSLSRTASARLNYVIAGQNWDILGRSFWLNQVIHLMFGSVEMNNTVQMHTEDFKVMPASVLFGTYSKEPRVSDVMVDDQLESYISTHRQFVNSFGDVKVRDLLEPLTHLQHVDPNLAHDIWVNFFPLCWSALPKDDQADLEKGLVALLTKDYHMQSIDERPNCVQTVLESIVKAKPRVKFPPHVMKYLAQTYNAWYTALCYMEDYAIDPIIDTSQVRESNLDALLGVYSQLEEHDLFYGTWRRRCQYVETNAALSYEQNGMWDNAQKLYETAQIKARTGALPFSQGEYMLWEDHWVVCAQKLQQWEILSDFAKHENFSDLYLESMWRIFDAWQNNEQREQLESSIKAVSDAPTPRRIFFQAFLSLLKLHTGQETNQDFNKVVDDAIQLSIRKWHQLPKRITNAHIPLLQNFQQLVELHDASVICSSLAATNQQNLDHKSQELKLLLSTWRDRLPNFWDDINAWQDLVTWRQHIFHLINGKYLQLLPQQQGNASGNSYAYRGYHETAWIINRFAHVARKHSLPDVCINQLSRIYTLPNIEIQEAFLKLREQAKCHYQNKQELNSGLDVINNTNLNYFGAQQKAEFYTLKGMFLAKLGQSAEANDAFGSALYFDIKLPKAWKEWGRYNDNLFKQTPTNLEKAASAISCYLEAASQYKNHKSRELLGRILWLLSLDNSERTLAKTFEQFKGDTPSWYWITYIPQLFVGLSRPEAPICRQVLGKLAKTYPQALFFQLRTSREDFHQIRKQQEAKEAREKAIREKKAAAAGGSAQGQGQNQNQNQNQENKQGSPSRPGTSGGQNNAQGANGQKADGGSATPSAEQPPQPRKPWDYVEEVMAALKTAFPLLALSMETMSDGIAKHFKCPPDEDAYRLIVALLNDGLSYVGRQPALYAQDVKLPSSTEANITRFAESVLPPHIRRSFEADFVNKKPTMYEYIQKLRKWRNRFEEKLDRRRLTHHLESYTTHLSDFKYQKFDEIEVPGQYLLHRDKNQDFVRIERFLPDIDLVRTVGFCHRRLKIRGHDGSTHPFAIQHPAARNCRREERILQLFRIFNTTLAKRKESRRRNLQFTLPLMVPLSPGVRMVQDDSSYISLQGIYEDYCRRNDVNKDDPILFAIEKLRSIGPQLLSQQPPPGHPNADIIRQRNIEQSTAIRLEIFAAIQEKYVPPTAVLDYFNAIYPSFADLWLFRRQFSYQLATLTFITYIMHMNTRYPHKMNISRRSGNIWGSELVPSMAGGKPLFHNPEPVPFRLTPNLQTMMGPLATEGIFAPALMAIARCLVEPDGELEMQLSIFVRDEMVHWHTQQHRQNVQDGQLRESVEHNAGQIVKRAKSLAEVPNSNNLPANQTVVDLVAVAVNPGKLCMTDPLWMPYL</sequence>
<evidence type="ECO:0000313" key="2">
    <source>
        <dbReference type="Proteomes" id="UP001165186"/>
    </source>
</evidence>
<proteinExistence type="predicted"/>
<name>A0ACB5SB67_9PEZI</name>
<accession>A0ACB5SB67</accession>